<accession>A0AAU9JCF8</accession>
<dbReference type="Proteomes" id="UP001162131">
    <property type="component" value="Unassembled WGS sequence"/>
</dbReference>
<protein>
    <submittedName>
        <fullName evidence="1">Uncharacterized protein</fullName>
    </submittedName>
</protein>
<keyword evidence="2" id="KW-1185">Reference proteome</keyword>
<sequence length="93" mass="11009">MLKSLAWTALCFEYILKWHDKPTLITLVADPTSSGGVGHRGGRMVYPVRFDFFSEMQCWASWANAFFWSMFCIRGEWSWKMNRKTLFRISLLF</sequence>
<name>A0AAU9JCF8_9CILI</name>
<evidence type="ECO:0000313" key="2">
    <source>
        <dbReference type="Proteomes" id="UP001162131"/>
    </source>
</evidence>
<proteinExistence type="predicted"/>
<comment type="caution">
    <text evidence="1">The sequence shown here is derived from an EMBL/GenBank/DDBJ whole genome shotgun (WGS) entry which is preliminary data.</text>
</comment>
<organism evidence="1 2">
    <name type="scientific">Blepharisma stoltei</name>
    <dbReference type="NCBI Taxonomy" id="1481888"/>
    <lineage>
        <taxon>Eukaryota</taxon>
        <taxon>Sar</taxon>
        <taxon>Alveolata</taxon>
        <taxon>Ciliophora</taxon>
        <taxon>Postciliodesmatophora</taxon>
        <taxon>Heterotrichea</taxon>
        <taxon>Heterotrichida</taxon>
        <taxon>Blepharismidae</taxon>
        <taxon>Blepharisma</taxon>
    </lineage>
</organism>
<evidence type="ECO:0000313" key="1">
    <source>
        <dbReference type="EMBL" id="CAG9323666.1"/>
    </source>
</evidence>
<dbReference type="AlphaFoldDB" id="A0AAU9JCF8"/>
<reference evidence="1" key="1">
    <citation type="submission" date="2021-09" db="EMBL/GenBank/DDBJ databases">
        <authorList>
            <consortium name="AG Swart"/>
            <person name="Singh M."/>
            <person name="Singh A."/>
            <person name="Seah K."/>
            <person name="Emmerich C."/>
        </authorList>
    </citation>
    <scope>NUCLEOTIDE SEQUENCE</scope>
    <source>
        <strain evidence="1">ATCC30299</strain>
    </source>
</reference>
<dbReference type="EMBL" id="CAJZBQ010000035">
    <property type="protein sequence ID" value="CAG9323666.1"/>
    <property type="molecule type" value="Genomic_DNA"/>
</dbReference>
<gene>
    <name evidence="1" type="ORF">BSTOLATCC_MIC34706</name>
</gene>